<organism evidence="1 2">
    <name type="scientific">Fusarium poae</name>
    <dbReference type="NCBI Taxonomy" id="36050"/>
    <lineage>
        <taxon>Eukaryota</taxon>
        <taxon>Fungi</taxon>
        <taxon>Dikarya</taxon>
        <taxon>Ascomycota</taxon>
        <taxon>Pezizomycotina</taxon>
        <taxon>Sordariomycetes</taxon>
        <taxon>Hypocreomycetidae</taxon>
        <taxon>Hypocreales</taxon>
        <taxon>Nectriaceae</taxon>
        <taxon>Fusarium</taxon>
    </lineage>
</organism>
<reference evidence="1 2" key="1">
    <citation type="submission" date="2016-06" db="EMBL/GenBank/DDBJ databases">
        <title>Living apart together: crosstalk between the core and supernumerary genomes in a fungal plant pathogen.</title>
        <authorList>
            <person name="Vanheule A."/>
            <person name="Audenaert K."/>
            <person name="Warris S."/>
            <person name="Van De Geest H."/>
            <person name="Schijlen E."/>
            <person name="Hofte M."/>
            <person name="De Saeger S."/>
            <person name="Haesaert G."/>
            <person name="Waalwijk C."/>
            <person name="Van Der Lee T."/>
        </authorList>
    </citation>
    <scope>NUCLEOTIDE SEQUENCE [LARGE SCALE GENOMIC DNA]</scope>
    <source>
        <strain evidence="1 2">2516</strain>
    </source>
</reference>
<protein>
    <submittedName>
        <fullName evidence="1">Uncharacterized protein</fullName>
    </submittedName>
</protein>
<gene>
    <name evidence="1" type="ORF">FPOA_01124</name>
</gene>
<accession>A0A1B8B388</accession>
<dbReference type="OMA" id="DCEQYWT"/>
<name>A0A1B8B388_FUSPO</name>
<keyword evidence="2" id="KW-1185">Reference proteome</keyword>
<comment type="caution">
    <text evidence="1">The sequence shown here is derived from an EMBL/GenBank/DDBJ whole genome shotgun (WGS) entry which is preliminary data.</text>
</comment>
<dbReference type="AlphaFoldDB" id="A0A1B8B388"/>
<dbReference type="OrthoDB" id="5059576at2759"/>
<proteinExistence type="predicted"/>
<dbReference type="EMBL" id="LYXU01000001">
    <property type="protein sequence ID" value="OBS27183.1"/>
    <property type="molecule type" value="Genomic_DNA"/>
</dbReference>
<sequence>MGKNSKQSKWADRVDEHDHYGYDRHGHVQDPAEFRSMLYSEFFGGLHKEHTTGEITQHTQFSRSTLYTNLFTFDTSRFPPPTHATSISTEFRTLADSMLRLAHAMGTGQEWLALMDFQGAFRVRYNGIRCAMKTDCIPLDISIMITRLYALVVNSGEDTTKTNDFLGLDYLFHHGAQMETTFDVCSSDCEQYWTLKFIELGRRVAKGAAACEANTTVKLYLYFLVAKMPQVLERH</sequence>
<evidence type="ECO:0000313" key="1">
    <source>
        <dbReference type="EMBL" id="OBS27183.1"/>
    </source>
</evidence>
<dbReference type="Proteomes" id="UP000091967">
    <property type="component" value="Unassembled WGS sequence"/>
</dbReference>
<evidence type="ECO:0000313" key="2">
    <source>
        <dbReference type="Proteomes" id="UP000091967"/>
    </source>
</evidence>